<gene>
    <name evidence="5" type="ORF">BYL167_LOCUS55719</name>
    <name evidence="2" type="ORF">CJN711_LOCUS14005</name>
    <name evidence="6" type="ORF">GIL414_LOCUS60913</name>
    <name evidence="3" type="ORF">KQP761_LOCUS6371</name>
    <name evidence="4" type="ORF">MBJ925_LOCUS35218</name>
</gene>
<organism evidence="2 7">
    <name type="scientific">Rotaria magnacalcarata</name>
    <dbReference type="NCBI Taxonomy" id="392030"/>
    <lineage>
        <taxon>Eukaryota</taxon>
        <taxon>Metazoa</taxon>
        <taxon>Spiralia</taxon>
        <taxon>Gnathifera</taxon>
        <taxon>Rotifera</taxon>
        <taxon>Eurotatoria</taxon>
        <taxon>Bdelloidea</taxon>
        <taxon>Philodinida</taxon>
        <taxon>Philodinidae</taxon>
        <taxon>Rotaria</taxon>
    </lineage>
</organism>
<evidence type="ECO:0000313" key="4">
    <source>
        <dbReference type="EMBL" id="CAF2197720.1"/>
    </source>
</evidence>
<keyword evidence="1" id="KW-0472">Membrane</keyword>
<comment type="caution">
    <text evidence="2">The sequence shown here is derived from an EMBL/GenBank/DDBJ whole genome shotgun (WGS) entry which is preliminary data.</text>
</comment>
<dbReference type="EMBL" id="CAJOBJ010236996">
    <property type="protein sequence ID" value="CAF5067538.1"/>
    <property type="molecule type" value="Genomic_DNA"/>
</dbReference>
<name>A0A814ZCM7_9BILA</name>
<proteinExistence type="predicted"/>
<evidence type="ECO:0000313" key="3">
    <source>
        <dbReference type="EMBL" id="CAF1333564.1"/>
    </source>
</evidence>
<dbReference type="EMBL" id="CAJNOV010006271">
    <property type="protein sequence ID" value="CAF1241232.1"/>
    <property type="molecule type" value="Genomic_DNA"/>
</dbReference>
<evidence type="ECO:0000313" key="5">
    <source>
        <dbReference type="EMBL" id="CAF5011783.1"/>
    </source>
</evidence>
<dbReference type="Proteomes" id="UP000663824">
    <property type="component" value="Unassembled WGS sequence"/>
</dbReference>
<dbReference type="Proteomes" id="UP000681967">
    <property type="component" value="Unassembled WGS sequence"/>
</dbReference>
<feature type="transmembrane region" description="Helical" evidence="1">
    <location>
        <begin position="28"/>
        <end position="48"/>
    </location>
</feature>
<dbReference type="EMBL" id="CAJOBH010211267">
    <property type="protein sequence ID" value="CAF5011783.1"/>
    <property type="molecule type" value="Genomic_DNA"/>
</dbReference>
<dbReference type="EMBL" id="CAJNRE010019455">
    <property type="protein sequence ID" value="CAF2197720.1"/>
    <property type="molecule type" value="Genomic_DNA"/>
</dbReference>
<reference evidence="2" key="1">
    <citation type="submission" date="2021-02" db="EMBL/GenBank/DDBJ databases">
        <authorList>
            <person name="Nowell W R."/>
        </authorList>
    </citation>
    <scope>NUCLEOTIDE SEQUENCE</scope>
</reference>
<evidence type="ECO:0000313" key="6">
    <source>
        <dbReference type="EMBL" id="CAF5067538.1"/>
    </source>
</evidence>
<keyword evidence="1" id="KW-0812">Transmembrane</keyword>
<dbReference type="AlphaFoldDB" id="A0A814ZCM7"/>
<dbReference type="Proteomes" id="UP000663855">
    <property type="component" value="Unassembled WGS sequence"/>
</dbReference>
<dbReference type="Proteomes" id="UP000681720">
    <property type="component" value="Unassembled WGS sequence"/>
</dbReference>
<sequence length="143" mass="16594">MGELNITFSDRKHQITFLTSKPVADHTGLYIILLLSSLLFILVFYLLYNFISFKRYSCSQENKRKDSIHSTELLNDRLSIVLTQPAQSQIKTRAHSYEELISSTHQMPLRTASSLSIYPNFMQKTKSFIPNQYEISKRLVSDL</sequence>
<evidence type="ECO:0000313" key="7">
    <source>
        <dbReference type="Proteomes" id="UP000663855"/>
    </source>
</evidence>
<accession>A0A814ZCM7</accession>
<evidence type="ECO:0000313" key="2">
    <source>
        <dbReference type="EMBL" id="CAF1241232.1"/>
    </source>
</evidence>
<evidence type="ECO:0000256" key="1">
    <source>
        <dbReference type="SAM" id="Phobius"/>
    </source>
</evidence>
<dbReference type="EMBL" id="CAJNOW010001860">
    <property type="protein sequence ID" value="CAF1333564.1"/>
    <property type="molecule type" value="Genomic_DNA"/>
</dbReference>
<keyword evidence="1" id="KW-1133">Transmembrane helix</keyword>
<dbReference type="Proteomes" id="UP000663834">
    <property type="component" value="Unassembled WGS sequence"/>
</dbReference>
<dbReference type="OrthoDB" id="10042371at2759"/>
<protein>
    <submittedName>
        <fullName evidence="2">Uncharacterized protein</fullName>
    </submittedName>
</protein>